<evidence type="ECO:0000256" key="15">
    <source>
        <dbReference type="RuleBase" id="RU366068"/>
    </source>
</evidence>
<dbReference type="SUPFAM" id="SSF54862">
    <property type="entry name" value="4Fe-4S ferredoxins"/>
    <property type="match status" value="1"/>
</dbReference>
<dbReference type="SUPFAM" id="SSF51905">
    <property type="entry name" value="FAD/NAD(P)-binding domain"/>
    <property type="match status" value="1"/>
</dbReference>
<evidence type="ECO:0000256" key="7">
    <source>
        <dbReference type="ARBA" id="ARBA00022827"/>
    </source>
</evidence>
<dbReference type="Pfam" id="PF05187">
    <property type="entry name" value="Fer4_ETF_QO"/>
    <property type="match status" value="1"/>
</dbReference>
<comment type="cofactor">
    <cofactor evidence="15">
        <name>[4Fe-4S] cluster</name>
        <dbReference type="ChEBI" id="CHEBI:49883"/>
    </cofactor>
    <text evidence="15">Binds 1 [4Fe-4S] cluster.</text>
</comment>
<keyword evidence="13 15" id="KW-0830">Ubiquinone</keyword>
<comment type="caution">
    <text evidence="17">The sequence shown here is derived from an EMBL/GenBank/DDBJ whole genome shotgun (WGS) entry which is preliminary data.</text>
</comment>
<dbReference type="AlphaFoldDB" id="A0A432V583"/>
<keyword evidence="6 15" id="KW-0479">Metal-binding</keyword>
<dbReference type="RefSeq" id="WP_128625120.1">
    <property type="nucleotide sequence ID" value="NZ_ML133511.1"/>
</dbReference>
<evidence type="ECO:0000256" key="8">
    <source>
        <dbReference type="ARBA" id="ARBA00022946"/>
    </source>
</evidence>
<evidence type="ECO:0000256" key="5">
    <source>
        <dbReference type="ARBA" id="ARBA00022630"/>
    </source>
</evidence>
<dbReference type="PANTHER" id="PTHR10617:SF107">
    <property type="entry name" value="ELECTRON TRANSFER FLAVOPROTEIN-UBIQUINONE OXIDOREDUCTASE, MITOCHONDRIAL"/>
    <property type="match status" value="1"/>
</dbReference>
<dbReference type="FunFam" id="3.30.70.20:FF:000015">
    <property type="entry name" value="Electron transfer flavoprotein-ubiquinone oxidoreductase"/>
    <property type="match status" value="1"/>
</dbReference>
<evidence type="ECO:0000256" key="4">
    <source>
        <dbReference type="ARBA" id="ARBA00022448"/>
    </source>
</evidence>
<dbReference type="Pfam" id="PF13450">
    <property type="entry name" value="NAD_binding_8"/>
    <property type="match status" value="1"/>
</dbReference>
<dbReference type="GO" id="GO:0004174">
    <property type="term" value="F:electron-transferring-flavoprotein dehydrogenase activity"/>
    <property type="evidence" value="ECO:0007669"/>
    <property type="project" value="UniProtKB-UniRule"/>
</dbReference>
<comment type="function">
    <text evidence="2 15">Accepts electrons from ETF and reduces ubiquinone.</text>
</comment>
<reference evidence="17 18" key="1">
    <citation type="submission" date="2018-11" db="EMBL/GenBank/DDBJ databases">
        <title>Pseudaminobacter arsenicus sp. nov., an arsenic-resistant bacterium isolated from arsenic-rich aquifers.</title>
        <authorList>
            <person name="Mu Y."/>
        </authorList>
    </citation>
    <scope>NUCLEOTIDE SEQUENCE [LARGE SCALE GENOMIC DNA]</scope>
    <source>
        <strain evidence="17 18">CB3</strain>
    </source>
</reference>
<evidence type="ECO:0000256" key="14">
    <source>
        <dbReference type="ARBA" id="ARBA00023136"/>
    </source>
</evidence>
<evidence type="ECO:0000256" key="3">
    <source>
        <dbReference type="ARBA" id="ARBA00004370"/>
    </source>
</evidence>
<comment type="cofactor">
    <cofactor evidence="1 15">
        <name>FAD</name>
        <dbReference type="ChEBI" id="CHEBI:57692"/>
    </cofactor>
</comment>
<dbReference type="PANTHER" id="PTHR10617">
    <property type="entry name" value="ELECTRON TRANSFER FLAVOPROTEIN-UBIQUINONE OXIDOREDUCTASE"/>
    <property type="match status" value="1"/>
</dbReference>
<evidence type="ECO:0000259" key="16">
    <source>
        <dbReference type="PROSITE" id="PS51379"/>
    </source>
</evidence>
<keyword evidence="11 15" id="KW-0408">Iron</keyword>
<keyword evidence="5 15" id="KW-0285">Flavoprotein</keyword>
<keyword evidence="8" id="KW-0809">Transit peptide</keyword>
<organism evidence="17 18">
    <name type="scientific">Borborobacter arsenicus</name>
    <dbReference type="NCBI Taxonomy" id="1851146"/>
    <lineage>
        <taxon>Bacteria</taxon>
        <taxon>Pseudomonadati</taxon>
        <taxon>Pseudomonadota</taxon>
        <taxon>Alphaproteobacteria</taxon>
        <taxon>Hyphomicrobiales</taxon>
        <taxon>Phyllobacteriaceae</taxon>
        <taxon>Borborobacter</taxon>
    </lineage>
</organism>
<dbReference type="PRINTS" id="PR00411">
    <property type="entry name" value="PNDRDTASEI"/>
</dbReference>
<keyword evidence="14" id="KW-0472">Membrane</keyword>
<sequence length="560" mass="60572">MSEIERESMEFDVVIVGAGPAGLAAAIRLKQVNPELSVVVLEKGGEVGAHILSGAVVDPIGIDRLLPAWREETDHPFKTPVTDDHFLVLGPAGSVRLPNFLMPPLMNNHGNYIVSLGNVCRWLAGHAEALGVEIYPGFAAASLIYNDEGAVTGVITGDMGVERDGSHGPAFAPGMALLGKYVLLGEGARGSLSKQAIARFGLDKDREPGKFGIGLKELWQVKPENHRPGLVQHSFGWPLDMKTGGGSFLYHLEDNLVAVGFVVHLNYKNPYLAPFEEFQRFKTHPAIRGTFEGAKRISYGARAITEGGWQSVPKLTFPGGALIGCAAGFVNVPRIKGSHNAILSGMQAAEHAAAAIAEGRANDELSAYEAGWRASAIGKDLKRVRNVKPLWSRFGTLIGVGLGGLDMWLNTLFGFSPFGTMKHGKPDYATLEPAEKHKRIDYPKPDGVLTFDRLSSVFLSNTNHEEDQPIHLQVKDMELQKRSEYGLFSGPSARYCPAAVYEWVDADGNSIAAEPGHADARFVINAQNCVHCKTCDIKDPNQNINWVPPQGGEGPVYPNM</sequence>
<evidence type="ECO:0000256" key="2">
    <source>
        <dbReference type="ARBA" id="ARBA00002819"/>
    </source>
</evidence>
<keyword evidence="9 15" id="KW-0249">Electron transport</keyword>
<evidence type="ECO:0000313" key="18">
    <source>
        <dbReference type="Proteomes" id="UP000281647"/>
    </source>
</evidence>
<dbReference type="Proteomes" id="UP000281647">
    <property type="component" value="Unassembled WGS sequence"/>
</dbReference>
<dbReference type="SUPFAM" id="SSF54373">
    <property type="entry name" value="FAD-linked reductases, C-terminal domain"/>
    <property type="match status" value="1"/>
</dbReference>
<evidence type="ECO:0000256" key="13">
    <source>
        <dbReference type="ARBA" id="ARBA00023075"/>
    </source>
</evidence>
<dbReference type="InterPro" id="IPR007859">
    <property type="entry name" value="ETF-QO/FixX_C"/>
</dbReference>
<keyword evidence="18" id="KW-1185">Reference proteome</keyword>
<dbReference type="Gene3D" id="3.30.9.90">
    <property type="match status" value="1"/>
</dbReference>
<evidence type="ECO:0000256" key="9">
    <source>
        <dbReference type="ARBA" id="ARBA00022982"/>
    </source>
</evidence>
<comment type="subcellular location">
    <subcellularLocation>
        <location evidence="3">Membrane</location>
    </subcellularLocation>
</comment>
<feature type="domain" description="4Fe-4S ferredoxin-type" evidence="16">
    <location>
        <begin position="520"/>
        <end position="549"/>
    </location>
</feature>
<comment type="catalytic activity">
    <reaction evidence="15">
        <text>a ubiquinone + reduced [electron-transfer flavoprotein] = a ubiquinol + oxidized [electron-transfer flavoprotein] + H(+)</text>
        <dbReference type="Rhea" id="RHEA:24052"/>
        <dbReference type="Rhea" id="RHEA-COMP:9565"/>
        <dbReference type="Rhea" id="RHEA-COMP:9566"/>
        <dbReference type="Rhea" id="RHEA-COMP:10685"/>
        <dbReference type="Rhea" id="RHEA-COMP:10686"/>
        <dbReference type="ChEBI" id="CHEBI:15378"/>
        <dbReference type="ChEBI" id="CHEBI:16389"/>
        <dbReference type="ChEBI" id="CHEBI:17976"/>
        <dbReference type="ChEBI" id="CHEBI:57692"/>
        <dbReference type="ChEBI" id="CHEBI:58307"/>
        <dbReference type="EC" id="1.5.5.1"/>
    </reaction>
</comment>
<dbReference type="InterPro" id="IPR040156">
    <property type="entry name" value="ETF-QO"/>
</dbReference>
<dbReference type="PROSITE" id="PS51379">
    <property type="entry name" value="4FE4S_FER_2"/>
    <property type="match status" value="1"/>
</dbReference>
<evidence type="ECO:0000256" key="1">
    <source>
        <dbReference type="ARBA" id="ARBA00001974"/>
    </source>
</evidence>
<accession>A0A432V583</accession>
<dbReference type="InterPro" id="IPR017896">
    <property type="entry name" value="4Fe4S_Fe-S-bd"/>
</dbReference>
<dbReference type="OrthoDB" id="9766632at2"/>
<keyword evidence="12 15" id="KW-0411">Iron-sulfur</keyword>
<gene>
    <name evidence="17" type="ORF">EET67_13185</name>
</gene>
<name>A0A432V583_9HYPH</name>
<dbReference type="EC" id="1.5.5.1" evidence="15"/>
<evidence type="ECO:0000256" key="11">
    <source>
        <dbReference type="ARBA" id="ARBA00023004"/>
    </source>
</evidence>
<evidence type="ECO:0000256" key="6">
    <source>
        <dbReference type="ARBA" id="ARBA00022723"/>
    </source>
</evidence>
<protein>
    <recommendedName>
        <fullName evidence="15">Electron transfer flavoprotein-ubiquinone oxidoreductase</fullName>
        <shortName evidence="15">ETF-QO</shortName>
        <ecNumber evidence="15">1.5.5.1</ecNumber>
    </recommendedName>
</protein>
<evidence type="ECO:0000256" key="12">
    <source>
        <dbReference type="ARBA" id="ARBA00023014"/>
    </source>
</evidence>
<dbReference type="GO" id="GO:0046872">
    <property type="term" value="F:metal ion binding"/>
    <property type="evidence" value="ECO:0007669"/>
    <property type="project" value="UniProtKB-KW"/>
</dbReference>
<dbReference type="InterPro" id="IPR049398">
    <property type="entry name" value="ETF-QO/FixC_UQ-bd"/>
</dbReference>
<keyword evidence="10 15" id="KW-0560">Oxidoreductase</keyword>
<dbReference type="Pfam" id="PF21162">
    <property type="entry name" value="ETFQO_UQ-bd"/>
    <property type="match status" value="1"/>
</dbReference>
<evidence type="ECO:0000313" key="17">
    <source>
        <dbReference type="EMBL" id="RUM97312.1"/>
    </source>
</evidence>
<keyword evidence="4 15" id="KW-0813">Transport</keyword>
<dbReference type="Gene3D" id="3.50.50.60">
    <property type="entry name" value="FAD/NAD(P)-binding domain"/>
    <property type="match status" value="1"/>
</dbReference>
<evidence type="ECO:0000256" key="10">
    <source>
        <dbReference type="ARBA" id="ARBA00023002"/>
    </source>
</evidence>
<dbReference type="Gene3D" id="3.30.70.20">
    <property type="match status" value="1"/>
</dbReference>
<dbReference type="InterPro" id="IPR036188">
    <property type="entry name" value="FAD/NAD-bd_sf"/>
</dbReference>
<proteinExistence type="predicted"/>
<dbReference type="GO" id="GO:0016020">
    <property type="term" value="C:membrane"/>
    <property type="evidence" value="ECO:0007669"/>
    <property type="project" value="UniProtKB-SubCell"/>
</dbReference>
<keyword evidence="7 15" id="KW-0274">FAD</keyword>
<dbReference type="GO" id="GO:0051539">
    <property type="term" value="F:4 iron, 4 sulfur cluster binding"/>
    <property type="evidence" value="ECO:0007669"/>
    <property type="project" value="UniProtKB-UniRule"/>
</dbReference>
<dbReference type="EMBL" id="RKST01000012">
    <property type="protein sequence ID" value="RUM97312.1"/>
    <property type="molecule type" value="Genomic_DNA"/>
</dbReference>